<dbReference type="GO" id="GO:0005886">
    <property type="term" value="C:plasma membrane"/>
    <property type="evidence" value="ECO:0007669"/>
    <property type="project" value="TreeGrafter"/>
</dbReference>
<keyword evidence="7" id="KW-0472">Membrane</keyword>
<keyword evidence="5" id="KW-0408">Iron</keyword>
<evidence type="ECO:0000256" key="1">
    <source>
        <dbReference type="ARBA" id="ARBA00022448"/>
    </source>
</evidence>
<protein>
    <submittedName>
        <fullName evidence="9">Cytochrome c oxidase accessory protein FixG</fullName>
    </submittedName>
</protein>
<dbReference type="RefSeq" id="WP_073316863.1">
    <property type="nucleotide sequence ID" value="NZ_FQWD01000001.1"/>
</dbReference>
<feature type="transmembrane region" description="Helical" evidence="7">
    <location>
        <begin position="185"/>
        <end position="206"/>
    </location>
</feature>
<dbReference type="InterPro" id="IPR051684">
    <property type="entry name" value="Electron_Trans/Redox"/>
</dbReference>
<dbReference type="OrthoDB" id="9811700at2"/>
<feature type="transmembrane region" description="Helical" evidence="7">
    <location>
        <begin position="37"/>
        <end position="54"/>
    </location>
</feature>
<dbReference type="Pfam" id="PF12801">
    <property type="entry name" value="Fer4_5"/>
    <property type="match status" value="1"/>
</dbReference>
<dbReference type="Gene3D" id="1.10.1060.10">
    <property type="entry name" value="Alpha-helical ferredoxin"/>
    <property type="match status" value="1"/>
</dbReference>
<dbReference type="InterPro" id="IPR032879">
    <property type="entry name" value="FixG_C"/>
</dbReference>
<feature type="transmembrane region" description="Helical" evidence="7">
    <location>
        <begin position="74"/>
        <end position="98"/>
    </location>
</feature>
<dbReference type="InterPro" id="IPR013783">
    <property type="entry name" value="Ig-like_fold"/>
</dbReference>
<keyword evidence="7" id="KW-1133">Transmembrane helix</keyword>
<keyword evidence="10" id="KW-1185">Reference proteome</keyword>
<accession>A0A1M5EB45</accession>
<evidence type="ECO:0000256" key="3">
    <source>
        <dbReference type="ARBA" id="ARBA00022723"/>
    </source>
</evidence>
<reference evidence="10" key="1">
    <citation type="submission" date="2016-11" db="EMBL/GenBank/DDBJ databases">
        <authorList>
            <person name="Varghese N."/>
            <person name="Submissions S."/>
        </authorList>
    </citation>
    <scope>NUCLEOTIDE SEQUENCE [LARGE SCALE GENOMIC DNA]</scope>
    <source>
        <strain evidence="10">CGMCC 1.8995</strain>
    </source>
</reference>
<dbReference type="Pfam" id="PF13746">
    <property type="entry name" value="Fer4_18"/>
    <property type="match status" value="1"/>
</dbReference>
<keyword evidence="3" id="KW-0479">Metal-binding</keyword>
<evidence type="ECO:0000256" key="5">
    <source>
        <dbReference type="ARBA" id="ARBA00023004"/>
    </source>
</evidence>
<sequence>MSVNLPDESAIIFKVPVAQDKIYIREQQGYYQRLRRTLNILLVALFIGLPWISWQGEQAILFDVGAQTLRFFAWVLYPQDLMVFVLLFSLAAFVLFYVTKKYGRVWCGFSCPQTVWTLLFNWVERRIEGTHHQSRALDNQPWSWKKAGLKSAKHLAWAVIAGLTAMVFMSYFYPAKALYSDVLTWSASALISGWVVFFAACTYINAGWIREKMCLHMCPYSRFQSVMFDAQTKLVTYDVARGEHRGPRKRIAKPRELGDCVDCNLCVQVCPVGIDIRNGLQYECINCGLCVDACNQVMDKFQYARNLISFAALKPGRTVNAALILYGVAIMAMVVGMVVWATNRVDFEVNVARDRQQLYREHYSGLIENTFRISVLNKSNQVADYRVDVSGIKIDQQSQTAIEAVEPGEKRETVITLSGKNTGTNERQHFYITTTNTLSGQTVERDVVFIYPAVEK</sequence>
<organism evidence="9 10">
    <name type="scientific">Marisediminitalea aggregata</name>
    <dbReference type="NCBI Taxonomy" id="634436"/>
    <lineage>
        <taxon>Bacteria</taxon>
        <taxon>Pseudomonadati</taxon>
        <taxon>Pseudomonadota</taxon>
        <taxon>Gammaproteobacteria</taxon>
        <taxon>Alteromonadales</taxon>
        <taxon>Alteromonadaceae</taxon>
        <taxon>Marisediminitalea</taxon>
    </lineage>
</organism>
<dbReference type="Pfam" id="PF11614">
    <property type="entry name" value="FixG_C"/>
    <property type="match status" value="1"/>
</dbReference>
<dbReference type="InterPro" id="IPR009051">
    <property type="entry name" value="Helical_ferredxn"/>
</dbReference>
<dbReference type="GO" id="GO:0051539">
    <property type="term" value="F:4 iron, 4 sulfur cluster binding"/>
    <property type="evidence" value="ECO:0007669"/>
    <property type="project" value="UniProtKB-KW"/>
</dbReference>
<keyword evidence="1" id="KW-0813">Transport</keyword>
<dbReference type="InterPro" id="IPR014116">
    <property type="entry name" value="Cyt_c_oxidase_cbb3_FixG"/>
</dbReference>
<dbReference type="Gene3D" id="2.60.40.10">
    <property type="entry name" value="Immunoglobulins"/>
    <property type="match status" value="1"/>
</dbReference>
<evidence type="ECO:0000256" key="7">
    <source>
        <dbReference type="SAM" id="Phobius"/>
    </source>
</evidence>
<keyword evidence="6" id="KW-0411">Iron-sulfur</keyword>
<dbReference type="InterPro" id="IPR017900">
    <property type="entry name" value="4Fe4S_Fe_S_CS"/>
</dbReference>
<dbReference type="NCBIfam" id="TIGR02745">
    <property type="entry name" value="ccoG_rdxA_fixG"/>
    <property type="match status" value="1"/>
</dbReference>
<dbReference type="SUPFAM" id="SSF54862">
    <property type="entry name" value="4Fe-4S ferredoxins"/>
    <property type="match status" value="1"/>
</dbReference>
<proteinExistence type="predicted"/>
<evidence type="ECO:0000256" key="4">
    <source>
        <dbReference type="ARBA" id="ARBA00022982"/>
    </source>
</evidence>
<keyword evidence="4" id="KW-0249">Electron transport</keyword>
<evidence type="ECO:0000256" key="2">
    <source>
        <dbReference type="ARBA" id="ARBA00022485"/>
    </source>
</evidence>
<feature type="domain" description="4Fe-4S ferredoxin-type" evidence="8">
    <location>
        <begin position="250"/>
        <end position="279"/>
    </location>
</feature>
<dbReference type="PANTHER" id="PTHR30176:SF3">
    <property type="entry name" value="FERREDOXIN-TYPE PROTEIN NAPH"/>
    <property type="match status" value="1"/>
</dbReference>
<dbReference type="PANTHER" id="PTHR30176">
    <property type="entry name" value="FERREDOXIN-TYPE PROTEIN NAPH"/>
    <property type="match status" value="1"/>
</dbReference>
<dbReference type="InterPro" id="IPR017896">
    <property type="entry name" value="4Fe4S_Fe-S-bd"/>
</dbReference>
<evidence type="ECO:0000313" key="9">
    <source>
        <dbReference type="EMBL" id="SHF76322.1"/>
    </source>
</evidence>
<feature type="transmembrane region" description="Helical" evidence="7">
    <location>
        <begin position="323"/>
        <end position="341"/>
    </location>
</feature>
<name>A0A1M5EB45_9ALTE</name>
<evidence type="ECO:0000313" key="10">
    <source>
        <dbReference type="Proteomes" id="UP000184520"/>
    </source>
</evidence>
<keyword evidence="7" id="KW-0812">Transmembrane</keyword>
<evidence type="ECO:0000259" key="8">
    <source>
        <dbReference type="PROSITE" id="PS51379"/>
    </source>
</evidence>
<dbReference type="EMBL" id="FQWD01000001">
    <property type="protein sequence ID" value="SHF76322.1"/>
    <property type="molecule type" value="Genomic_DNA"/>
</dbReference>
<dbReference type="GO" id="GO:0046872">
    <property type="term" value="F:metal ion binding"/>
    <property type="evidence" value="ECO:0007669"/>
    <property type="project" value="UniProtKB-KW"/>
</dbReference>
<keyword evidence="2" id="KW-0004">4Fe-4S</keyword>
<feature type="transmembrane region" description="Helical" evidence="7">
    <location>
        <begin position="155"/>
        <end position="173"/>
    </location>
</feature>
<dbReference type="STRING" id="634436.SAMN05216361_0320"/>
<gene>
    <name evidence="9" type="ORF">SAMN05216361_0320</name>
</gene>
<dbReference type="PROSITE" id="PS00198">
    <property type="entry name" value="4FE4S_FER_1"/>
    <property type="match status" value="1"/>
</dbReference>
<dbReference type="PROSITE" id="PS51379">
    <property type="entry name" value="4FE4S_FER_2"/>
    <property type="match status" value="1"/>
</dbReference>
<dbReference type="Proteomes" id="UP000184520">
    <property type="component" value="Unassembled WGS sequence"/>
</dbReference>
<dbReference type="AlphaFoldDB" id="A0A1M5EB45"/>
<evidence type="ECO:0000256" key="6">
    <source>
        <dbReference type="ARBA" id="ARBA00023014"/>
    </source>
</evidence>